<accession>A0A0C3F0Z6</accession>
<reference evidence="3" key="2">
    <citation type="submission" date="2015-01" db="EMBL/GenBank/DDBJ databases">
        <title>Evolutionary Origins and Diversification of the Mycorrhizal Mutualists.</title>
        <authorList>
            <consortium name="DOE Joint Genome Institute"/>
            <consortium name="Mycorrhizal Genomics Consortium"/>
            <person name="Kohler A."/>
            <person name="Kuo A."/>
            <person name="Nagy L.G."/>
            <person name="Floudas D."/>
            <person name="Copeland A."/>
            <person name="Barry K.W."/>
            <person name="Cichocki N."/>
            <person name="Veneault-Fourrey C."/>
            <person name="LaButti K."/>
            <person name="Lindquist E.A."/>
            <person name="Lipzen A."/>
            <person name="Lundell T."/>
            <person name="Morin E."/>
            <person name="Murat C."/>
            <person name="Riley R."/>
            <person name="Ohm R."/>
            <person name="Sun H."/>
            <person name="Tunlid A."/>
            <person name="Henrissat B."/>
            <person name="Grigoriev I.V."/>
            <person name="Hibbett D.S."/>
            <person name="Martin F."/>
        </authorList>
    </citation>
    <scope>NUCLEOTIDE SEQUENCE [LARGE SCALE GENOMIC DNA]</scope>
    <source>
        <strain evidence="3">F 1598</strain>
    </source>
</reference>
<name>A0A0C3F0Z6_PILCF</name>
<dbReference type="AlphaFoldDB" id="A0A0C3F0Z6"/>
<feature type="compositionally biased region" description="Low complexity" evidence="1">
    <location>
        <begin position="171"/>
        <end position="189"/>
    </location>
</feature>
<evidence type="ECO:0008006" key="4">
    <source>
        <dbReference type="Google" id="ProtNLM"/>
    </source>
</evidence>
<reference evidence="2 3" key="1">
    <citation type="submission" date="2014-04" db="EMBL/GenBank/DDBJ databases">
        <authorList>
            <consortium name="DOE Joint Genome Institute"/>
            <person name="Kuo A."/>
            <person name="Tarkka M."/>
            <person name="Buscot F."/>
            <person name="Kohler A."/>
            <person name="Nagy L.G."/>
            <person name="Floudas D."/>
            <person name="Copeland A."/>
            <person name="Barry K.W."/>
            <person name="Cichocki N."/>
            <person name="Veneault-Fourrey C."/>
            <person name="LaButti K."/>
            <person name="Lindquist E.A."/>
            <person name="Lipzen A."/>
            <person name="Lundell T."/>
            <person name="Morin E."/>
            <person name="Murat C."/>
            <person name="Sun H."/>
            <person name="Tunlid A."/>
            <person name="Henrissat B."/>
            <person name="Grigoriev I.V."/>
            <person name="Hibbett D.S."/>
            <person name="Martin F."/>
            <person name="Nordberg H.P."/>
            <person name="Cantor M.N."/>
            <person name="Hua S.X."/>
        </authorList>
    </citation>
    <scope>NUCLEOTIDE SEQUENCE [LARGE SCALE GENOMIC DNA]</scope>
    <source>
        <strain evidence="2 3">F 1598</strain>
    </source>
</reference>
<gene>
    <name evidence="2" type="ORF">PILCRDRAFT_14909</name>
</gene>
<organism evidence="2 3">
    <name type="scientific">Piloderma croceum (strain F 1598)</name>
    <dbReference type="NCBI Taxonomy" id="765440"/>
    <lineage>
        <taxon>Eukaryota</taxon>
        <taxon>Fungi</taxon>
        <taxon>Dikarya</taxon>
        <taxon>Basidiomycota</taxon>
        <taxon>Agaricomycotina</taxon>
        <taxon>Agaricomycetes</taxon>
        <taxon>Agaricomycetidae</taxon>
        <taxon>Atheliales</taxon>
        <taxon>Atheliaceae</taxon>
        <taxon>Piloderma</taxon>
    </lineage>
</organism>
<keyword evidence="3" id="KW-1185">Reference proteome</keyword>
<evidence type="ECO:0000313" key="2">
    <source>
        <dbReference type="EMBL" id="KIM73839.1"/>
    </source>
</evidence>
<dbReference type="InParanoid" id="A0A0C3F0Z6"/>
<dbReference type="PANTHER" id="PTHR46929:SF3">
    <property type="entry name" value="MYB_SANT-LIKE DOMAIN-CONTAINING PROTEIN"/>
    <property type="match status" value="1"/>
</dbReference>
<sequence>MDEAELINFLLDRQAEAGDSATFKPAVWNAAALHLEQFQTKGGPKTVNSCSTKWTWLKENYNTISILKNWTSDLSWSDKDGLNVTVEKEENFKILLTTNPKASQFKNKGFPHYDAMHDIMSKRVKGKHTFCTLVQSHDAAASNPSLSNGKEKEIDIDINGSDDKLVAITEPSASTTNPIPIPSTTSASSSKHKHSALGEDDSAVSGSRTSCSSGK</sequence>
<dbReference type="Proteomes" id="UP000054166">
    <property type="component" value="Unassembled WGS sequence"/>
</dbReference>
<feature type="compositionally biased region" description="Polar residues" evidence="1">
    <location>
        <begin position="204"/>
        <end position="215"/>
    </location>
</feature>
<dbReference type="PANTHER" id="PTHR46929">
    <property type="entry name" value="EXPRESSED PROTEIN"/>
    <property type="match status" value="1"/>
</dbReference>
<feature type="region of interest" description="Disordered" evidence="1">
    <location>
        <begin position="169"/>
        <end position="215"/>
    </location>
</feature>
<dbReference type="EMBL" id="KN833072">
    <property type="protein sequence ID" value="KIM73839.1"/>
    <property type="molecule type" value="Genomic_DNA"/>
</dbReference>
<evidence type="ECO:0000256" key="1">
    <source>
        <dbReference type="SAM" id="MobiDB-lite"/>
    </source>
</evidence>
<protein>
    <recommendedName>
        <fullName evidence="4">Myb/SANT-like domain-containing protein</fullName>
    </recommendedName>
</protein>
<proteinExistence type="predicted"/>
<dbReference type="OrthoDB" id="2671340at2759"/>
<evidence type="ECO:0000313" key="3">
    <source>
        <dbReference type="Proteomes" id="UP000054166"/>
    </source>
</evidence>
<dbReference type="HOGENOM" id="CLU_1283699_0_0_1"/>